<evidence type="ECO:0000313" key="1">
    <source>
        <dbReference type="EMBL" id="CDG68724.1"/>
    </source>
</evidence>
<dbReference type="EMBL" id="HAAD01002492">
    <property type="protein sequence ID" value="CDG68724.1"/>
    <property type="molecule type" value="mRNA"/>
</dbReference>
<dbReference type="InterPro" id="IPR018881">
    <property type="entry name" value="C2orf69_mit"/>
</dbReference>
<protein>
    <submittedName>
        <fullName evidence="1">UPF0565 protein C2orf69</fullName>
    </submittedName>
</protein>
<dbReference type="Pfam" id="PF10561">
    <property type="entry name" value="C2orf69"/>
    <property type="match status" value="2"/>
</dbReference>
<accession>T2M9C9</accession>
<feature type="non-terminal residue" evidence="1">
    <location>
        <position position="1"/>
    </location>
</feature>
<reference evidence="1" key="1">
    <citation type="journal article" date="2013" name="Genome Biol. Evol.">
        <title>Punctuated emergences of genetic and phenotypic innovations in eumetazoan, bilaterian, euteleostome, and hominidae ancestors.</title>
        <authorList>
            <person name="Wenger Y."/>
            <person name="Galliot B."/>
        </authorList>
    </citation>
    <scope>NUCLEOTIDE SEQUENCE</scope>
    <source>
        <tissue evidence="1">Whole animals</tissue>
    </source>
</reference>
<name>T2M9C9_HYDVU</name>
<organism evidence="1">
    <name type="scientific">Hydra vulgaris</name>
    <name type="common">Hydra</name>
    <name type="synonym">Hydra attenuata</name>
    <dbReference type="NCBI Taxonomy" id="6087"/>
    <lineage>
        <taxon>Eukaryota</taxon>
        <taxon>Metazoa</taxon>
        <taxon>Cnidaria</taxon>
        <taxon>Hydrozoa</taxon>
        <taxon>Hydroidolina</taxon>
        <taxon>Anthoathecata</taxon>
        <taxon>Aplanulata</taxon>
        <taxon>Hydridae</taxon>
        <taxon>Hydra</taxon>
    </lineage>
</organism>
<proteinExistence type="evidence at transcript level"/>
<dbReference type="GO" id="GO:0005739">
    <property type="term" value="C:mitochondrion"/>
    <property type="evidence" value="ECO:0007669"/>
    <property type="project" value="TreeGrafter"/>
</dbReference>
<dbReference type="OrthoDB" id="419333at2759"/>
<sequence length="482" mass="54880">MEAFIPSRRFKVKPHSTPWFSPSCAAAISNRNHFFHIFQKNNSLENKRLFIIARNRCKKVLFDAKLHYSQFTKSRILSQKLGSKVFWKIFNSIVNKGRSNIPSLIHGTDLITSPKDKAELFAKNFSSNSTLESYGHSLPSISVKQVDPLLDIQITPASVAKVISQLNSSTACGPDNIPVTVLQNCSPELSSILSKLFNKCLTKSCFPVSLPDVVRTHVPLAEKNGNDVLYYHTNEINQIVIIFPGDVQDFRDKMQAHRDNYVWKDFSLEDTAKIIYDHFELALVVVIRASRLHLNTFASYKNFVDGNLFGVPKYSNDSIKAISRLHFVLQALYKEVANGEHESLLNNLPITLLGFSKGCVVLNQMLCELPLLEKDQTLDVFFSRMSAFLWLDSGNCGQSGAYIVNELCLSYAARMIPKIYVYSTPYQINDDSRPWISIEREKFIRLMKKKKAFLKEVVLFSDIPRSLEKHFLLLKEFSFTAV</sequence>
<dbReference type="PANTHER" id="PTHR31296">
    <property type="entry name" value="UPF0565 PROTEIN C2ORF69"/>
    <property type="match status" value="1"/>
</dbReference>
<dbReference type="PANTHER" id="PTHR31296:SF1">
    <property type="entry name" value="MITOCHONDRIAL PROTEIN C2ORF69"/>
    <property type="match status" value="1"/>
</dbReference>
<dbReference type="AlphaFoldDB" id="T2M9C9"/>
<gene>
    <name evidence="1" type="primary">C2orf69</name>
</gene>